<name>A0A2T6C2U6_9BACL</name>
<dbReference type="InterPro" id="IPR000836">
    <property type="entry name" value="PRTase_dom"/>
</dbReference>
<gene>
    <name evidence="2" type="ORF">C8P63_105163</name>
</gene>
<evidence type="ECO:0000313" key="2">
    <source>
        <dbReference type="EMBL" id="PTX62567.1"/>
    </source>
</evidence>
<keyword evidence="3" id="KW-1185">Reference proteome</keyword>
<dbReference type="PANTHER" id="PTHR47505:SF1">
    <property type="entry name" value="DNA UTILIZATION PROTEIN YHGH"/>
    <property type="match status" value="1"/>
</dbReference>
<dbReference type="Proteomes" id="UP000244240">
    <property type="component" value="Unassembled WGS sequence"/>
</dbReference>
<evidence type="ECO:0000313" key="3">
    <source>
        <dbReference type="Proteomes" id="UP000244240"/>
    </source>
</evidence>
<reference evidence="2 3" key="1">
    <citation type="submission" date="2018-04" db="EMBL/GenBank/DDBJ databases">
        <title>Genomic Encyclopedia of Archaeal and Bacterial Type Strains, Phase II (KMG-II): from individual species to whole genera.</title>
        <authorList>
            <person name="Goeker M."/>
        </authorList>
    </citation>
    <scope>NUCLEOTIDE SEQUENCE [LARGE SCALE GENOMIC DNA]</scope>
    <source>
        <strain evidence="2 3">DSM 45787</strain>
    </source>
</reference>
<dbReference type="AlphaFoldDB" id="A0A2T6C2U6"/>
<protein>
    <submittedName>
        <fullName evidence="2">Competence protein ComFC</fullName>
    </submittedName>
</protein>
<dbReference type="InterPro" id="IPR051910">
    <property type="entry name" value="ComF/GntX_DNA_util-trans"/>
</dbReference>
<dbReference type="EMBL" id="QBKR01000005">
    <property type="protein sequence ID" value="PTX62567.1"/>
    <property type="molecule type" value="Genomic_DNA"/>
</dbReference>
<comment type="caution">
    <text evidence="2">The sequence shown here is derived from an EMBL/GenBank/DDBJ whole genome shotgun (WGS) entry which is preliminary data.</text>
</comment>
<comment type="similarity">
    <text evidence="1">Belongs to the ComF/GntX family.</text>
</comment>
<sequence length="236" mass="26637">MTGWWERWFAGPGRCCLCGGPHRVTPWAGVWDRICMSCRGRLHRIHLPVCPRCGRGGTRGTTCEDCIHHPPGVLERNVAVLRYNAYAKELIRLFKYRGRECLALPLAEMMAERVFECGIRANALVSVPLHEDKLRRRGFNQSELLAREMGRLLRLPLIPVLVKVSPTLPQSRKSRRERLKALRGAFRVKPERIPGADQGTWLLTDDVYTTGTTLLECARALKAAGADRVCSVTLAR</sequence>
<dbReference type="CDD" id="cd06223">
    <property type="entry name" value="PRTases_typeI"/>
    <property type="match status" value="1"/>
</dbReference>
<dbReference type="PANTHER" id="PTHR47505">
    <property type="entry name" value="DNA UTILIZATION PROTEIN YHGH"/>
    <property type="match status" value="1"/>
</dbReference>
<accession>A0A2T6C2U6</accession>
<dbReference type="RefSeq" id="WP_108022360.1">
    <property type="nucleotide sequence ID" value="NZ_QBKR01000005.1"/>
</dbReference>
<dbReference type="InterPro" id="IPR029057">
    <property type="entry name" value="PRTase-like"/>
</dbReference>
<dbReference type="Gene3D" id="3.40.50.2020">
    <property type="match status" value="1"/>
</dbReference>
<dbReference type="OrthoDB" id="9779910at2"/>
<evidence type="ECO:0000256" key="1">
    <source>
        <dbReference type="ARBA" id="ARBA00008007"/>
    </source>
</evidence>
<organism evidence="2 3">
    <name type="scientific">Melghirimyces profundicolus</name>
    <dbReference type="NCBI Taxonomy" id="1242148"/>
    <lineage>
        <taxon>Bacteria</taxon>
        <taxon>Bacillati</taxon>
        <taxon>Bacillota</taxon>
        <taxon>Bacilli</taxon>
        <taxon>Bacillales</taxon>
        <taxon>Thermoactinomycetaceae</taxon>
        <taxon>Melghirimyces</taxon>
    </lineage>
</organism>
<proteinExistence type="inferred from homology"/>
<dbReference type="SUPFAM" id="SSF53271">
    <property type="entry name" value="PRTase-like"/>
    <property type="match status" value="1"/>
</dbReference>